<accession>A0A836CPB1</accession>
<name>A0A836CPB1_9STRA</name>
<protein>
    <submittedName>
        <fullName evidence="2">Uncharacterized protein</fullName>
    </submittedName>
</protein>
<dbReference type="Proteomes" id="UP000664859">
    <property type="component" value="Unassembled WGS sequence"/>
</dbReference>
<sequence length="164" mass="17957">MALQRQWATPQGQLLGLIAVSDDDLSGVRQFGAQWAASESVEASGADMRGIRLVDLTDCHDKGAHRMRRADAACRTLVLCPLAIQPDPEPTDDDSKRKLDLQPEPRLDMEGLVASLPLPRKTQVQAVTPDLPGRGPRNVLEKGDSKRRKAGGATQQQHMDRSME</sequence>
<feature type="region of interest" description="Disordered" evidence="1">
    <location>
        <begin position="83"/>
        <end position="164"/>
    </location>
</feature>
<evidence type="ECO:0000313" key="2">
    <source>
        <dbReference type="EMBL" id="KAG5190676.1"/>
    </source>
</evidence>
<proteinExistence type="predicted"/>
<keyword evidence="3" id="KW-1185">Reference proteome</keyword>
<reference evidence="2" key="1">
    <citation type="submission" date="2021-02" db="EMBL/GenBank/DDBJ databases">
        <title>First Annotated Genome of the Yellow-green Alga Tribonema minus.</title>
        <authorList>
            <person name="Mahan K.M."/>
        </authorList>
    </citation>
    <scope>NUCLEOTIDE SEQUENCE</scope>
    <source>
        <strain evidence="2">UTEX B ZZ1240</strain>
    </source>
</reference>
<comment type="caution">
    <text evidence="2">The sequence shown here is derived from an EMBL/GenBank/DDBJ whole genome shotgun (WGS) entry which is preliminary data.</text>
</comment>
<dbReference type="EMBL" id="JAFCMP010000030">
    <property type="protein sequence ID" value="KAG5190676.1"/>
    <property type="molecule type" value="Genomic_DNA"/>
</dbReference>
<organism evidence="2 3">
    <name type="scientific">Tribonema minus</name>
    <dbReference type="NCBI Taxonomy" id="303371"/>
    <lineage>
        <taxon>Eukaryota</taxon>
        <taxon>Sar</taxon>
        <taxon>Stramenopiles</taxon>
        <taxon>Ochrophyta</taxon>
        <taxon>PX clade</taxon>
        <taxon>Xanthophyceae</taxon>
        <taxon>Tribonematales</taxon>
        <taxon>Tribonemataceae</taxon>
        <taxon>Tribonema</taxon>
    </lineage>
</organism>
<dbReference type="AlphaFoldDB" id="A0A836CPB1"/>
<evidence type="ECO:0000313" key="3">
    <source>
        <dbReference type="Proteomes" id="UP000664859"/>
    </source>
</evidence>
<gene>
    <name evidence="2" type="ORF">JKP88DRAFT_252065</name>
</gene>
<evidence type="ECO:0000256" key="1">
    <source>
        <dbReference type="SAM" id="MobiDB-lite"/>
    </source>
</evidence>
<feature type="compositionally biased region" description="Basic and acidic residues" evidence="1">
    <location>
        <begin position="93"/>
        <end position="109"/>
    </location>
</feature>